<evidence type="ECO:0000256" key="3">
    <source>
        <dbReference type="PIRNR" id="PIRNR029218"/>
    </source>
</evidence>
<evidence type="ECO:0000256" key="2">
    <source>
        <dbReference type="ARBA" id="ARBA00022649"/>
    </source>
</evidence>
<dbReference type="STRING" id="1122938.SAMN05660772_02014"/>
<name>A0A1W1UME9_9PAST</name>
<protein>
    <recommendedName>
        <fullName evidence="3">Toxin</fullName>
    </recommendedName>
</protein>
<evidence type="ECO:0000313" key="5">
    <source>
        <dbReference type="Proteomes" id="UP000192408"/>
    </source>
</evidence>
<reference evidence="5" key="1">
    <citation type="submission" date="2017-04" db="EMBL/GenBank/DDBJ databases">
        <authorList>
            <person name="Varghese N."/>
            <person name="Submissions S."/>
        </authorList>
    </citation>
    <scope>NUCLEOTIDE SEQUENCE [LARGE SCALE GENOMIC DNA]</scope>
    <source>
        <strain evidence="5">DSM 23072</strain>
    </source>
</reference>
<sequence>MYKLSALAHRDFLNILDYTENHFGAAQADSYAASLENTLNTLADSPLIGKKYTDLMGNPIMRFPHQQHMIFYRVRQNDIFVVRILHQQMETKLHITYN</sequence>
<dbReference type="InterPro" id="IPR007712">
    <property type="entry name" value="RelE/ParE_toxin"/>
</dbReference>
<keyword evidence="2" id="KW-1277">Toxin-antitoxin system</keyword>
<dbReference type="RefSeq" id="WP_084256470.1">
    <property type="nucleotide sequence ID" value="NZ_FWWV01000008.1"/>
</dbReference>
<dbReference type="AlphaFoldDB" id="A0A1W1UME9"/>
<evidence type="ECO:0000313" key="4">
    <source>
        <dbReference type="EMBL" id="SMB82169.1"/>
    </source>
</evidence>
<dbReference type="InterPro" id="IPR051803">
    <property type="entry name" value="TA_system_RelE-like_toxin"/>
</dbReference>
<dbReference type="PIRSF" id="PIRSF029218">
    <property type="entry name" value="ParE"/>
    <property type="match status" value="1"/>
</dbReference>
<dbReference type="PANTHER" id="PTHR33755">
    <property type="entry name" value="TOXIN PARE1-RELATED"/>
    <property type="match status" value="1"/>
</dbReference>
<evidence type="ECO:0000256" key="1">
    <source>
        <dbReference type="ARBA" id="ARBA00006226"/>
    </source>
</evidence>
<gene>
    <name evidence="4" type="ORF">SAMN05660772_02014</name>
</gene>
<proteinExistence type="inferred from homology"/>
<dbReference type="PANTHER" id="PTHR33755:SF3">
    <property type="entry name" value="TOXIN"/>
    <property type="match status" value="1"/>
</dbReference>
<keyword evidence="5" id="KW-1185">Reference proteome</keyword>
<dbReference type="Gene3D" id="3.30.2310.20">
    <property type="entry name" value="RelE-like"/>
    <property type="match status" value="1"/>
</dbReference>
<dbReference type="InterPro" id="IPR028344">
    <property type="entry name" value="ParE1/4"/>
</dbReference>
<comment type="similarity">
    <text evidence="1 3">Belongs to the RelE toxin family.</text>
</comment>
<accession>A0A1W1UME9</accession>
<organism evidence="4 5">
    <name type="scientific">Pasteurella testudinis DSM 23072</name>
    <dbReference type="NCBI Taxonomy" id="1122938"/>
    <lineage>
        <taxon>Bacteria</taxon>
        <taxon>Pseudomonadati</taxon>
        <taxon>Pseudomonadota</taxon>
        <taxon>Gammaproteobacteria</taxon>
        <taxon>Pasteurellales</taxon>
        <taxon>Pasteurellaceae</taxon>
        <taxon>Pasteurella</taxon>
    </lineage>
</organism>
<dbReference type="Proteomes" id="UP000192408">
    <property type="component" value="Unassembled WGS sequence"/>
</dbReference>
<dbReference type="InterPro" id="IPR035093">
    <property type="entry name" value="RelE/ParE_toxin_dom_sf"/>
</dbReference>
<dbReference type="EMBL" id="FWWV01000008">
    <property type="protein sequence ID" value="SMB82169.1"/>
    <property type="molecule type" value="Genomic_DNA"/>
</dbReference>
<dbReference type="Pfam" id="PF05016">
    <property type="entry name" value="ParE_toxin"/>
    <property type="match status" value="1"/>
</dbReference>